<name>A0A7W7CRE6_9ACTN</name>
<reference evidence="4 5" key="1">
    <citation type="submission" date="2020-08" db="EMBL/GenBank/DDBJ databases">
        <title>Sequencing the genomes of 1000 actinobacteria strains.</title>
        <authorList>
            <person name="Klenk H.-P."/>
        </authorList>
    </citation>
    <scope>NUCLEOTIDE SEQUENCE [LARGE SCALE GENOMIC DNA]</scope>
    <source>
        <strain evidence="4 5">DSM 45518</strain>
    </source>
</reference>
<dbReference type="NCBIfam" id="NF006119">
    <property type="entry name" value="PRK08264.1-5"/>
    <property type="match status" value="1"/>
</dbReference>
<dbReference type="Gene3D" id="3.40.50.720">
    <property type="entry name" value="NAD(P)-binding Rossmann-like Domain"/>
    <property type="match status" value="1"/>
</dbReference>
<keyword evidence="5" id="KW-1185">Reference proteome</keyword>
<dbReference type="SUPFAM" id="SSF51735">
    <property type="entry name" value="NAD(P)-binding Rossmann-fold domains"/>
    <property type="match status" value="1"/>
</dbReference>
<dbReference type="GO" id="GO:0016491">
    <property type="term" value="F:oxidoreductase activity"/>
    <property type="evidence" value="ECO:0007669"/>
    <property type="project" value="UniProtKB-KW"/>
</dbReference>
<dbReference type="PRINTS" id="PR00081">
    <property type="entry name" value="GDHRDH"/>
</dbReference>
<dbReference type="GO" id="GO:0005829">
    <property type="term" value="C:cytosol"/>
    <property type="evidence" value="ECO:0007669"/>
    <property type="project" value="TreeGrafter"/>
</dbReference>
<dbReference type="PRINTS" id="PR00080">
    <property type="entry name" value="SDRFAMILY"/>
</dbReference>
<dbReference type="EMBL" id="JACHMF010000001">
    <property type="protein sequence ID" value="MBB4693312.1"/>
    <property type="molecule type" value="Genomic_DNA"/>
</dbReference>
<dbReference type="Pfam" id="PF00106">
    <property type="entry name" value="adh_short"/>
    <property type="match status" value="1"/>
</dbReference>
<comment type="caution">
    <text evidence="4">The sequence shown here is derived from an EMBL/GenBank/DDBJ whole genome shotgun (WGS) entry which is preliminary data.</text>
</comment>
<evidence type="ECO:0000313" key="4">
    <source>
        <dbReference type="EMBL" id="MBB4693312.1"/>
    </source>
</evidence>
<protein>
    <submittedName>
        <fullName evidence="4">NAD(P)-dependent dehydrogenase (Short-subunit alcohol dehydrogenase family)</fullName>
    </submittedName>
</protein>
<keyword evidence="2" id="KW-0560">Oxidoreductase</keyword>
<dbReference type="InterPro" id="IPR036291">
    <property type="entry name" value="NAD(P)-bd_dom_sf"/>
</dbReference>
<dbReference type="PANTHER" id="PTHR43391:SF91">
    <property type="entry name" value="OS04G0390700 PROTEIN"/>
    <property type="match status" value="1"/>
</dbReference>
<dbReference type="PANTHER" id="PTHR43391">
    <property type="entry name" value="RETINOL DEHYDROGENASE-RELATED"/>
    <property type="match status" value="1"/>
</dbReference>
<evidence type="ECO:0000256" key="2">
    <source>
        <dbReference type="ARBA" id="ARBA00023002"/>
    </source>
</evidence>
<accession>A0A7W7CRE6</accession>
<organism evidence="4 5">
    <name type="scientific">Paractinoplanes abujensis</name>
    <dbReference type="NCBI Taxonomy" id="882441"/>
    <lineage>
        <taxon>Bacteria</taxon>
        <taxon>Bacillati</taxon>
        <taxon>Actinomycetota</taxon>
        <taxon>Actinomycetes</taxon>
        <taxon>Micromonosporales</taxon>
        <taxon>Micromonosporaceae</taxon>
        <taxon>Paractinoplanes</taxon>
    </lineage>
</organism>
<proteinExistence type="inferred from homology"/>
<dbReference type="InterPro" id="IPR002347">
    <property type="entry name" value="SDR_fam"/>
</dbReference>
<evidence type="ECO:0000313" key="5">
    <source>
        <dbReference type="Proteomes" id="UP000542742"/>
    </source>
</evidence>
<evidence type="ECO:0000256" key="1">
    <source>
        <dbReference type="ARBA" id="ARBA00006484"/>
    </source>
</evidence>
<dbReference type="RefSeq" id="WP_184951943.1">
    <property type="nucleotide sequence ID" value="NZ_BOMC01000080.1"/>
</dbReference>
<dbReference type="Proteomes" id="UP000542742">
    <property type="component" value="Unassembled WGS sequence"/>
</dbReference>
<evidence type="ECO:0000256" key="3">
    <source>
        <dbReference type="RuleBase" id="RU000363"/>
    </source>
</evidence>
<gene>
    <name evidence="4" type="ORF">BKA14_003460</name>
</gene>
<comment type="similarity">
    <text evidence="1 3">Belongs to the short-chain dehydrogenases/reductases (SDR) family.</text>
</comment>
<sequence length="237" mass="24839">MELQGCTALVTGANRDLGRVFAQQLLERGARKVYATARNAELVDLPGVEALRLDITDPRSVAAAAEVAGDVTLLVNNAGVSLSQNLVDGDLDKIRLVVETHLFGTLQMIRAFAPVLSAHGGGAILNVLSNLSWMSFDGNNSYAVAKAAQWSLTNGVRLELARQGTLVSGLVFGPTETETMKAYNLDAVMNDPADIVRTALDGIAAGRIEIVADEFGAAAKASLSGEPRGFVLATTSS</sequence>
<dbReference type="AlphaFoldDB" id="A0A7W7CRE6"/>